<dbReference type="AlphaFoldDB" id="A0A392U1D1"/>
<organism evidence="1 2">
    <name type="scientific">Trifolium medium</name>
    <dbReference type="NCBI Taxonomy" id="97028"/>
    <lineage>
        <taxon>Eukaryota</taxon>
        <taxon>Viridiplantae</taxon>
        <taxon>Streptophyta</taxon>
        <taxon>Embryophyta</taxon>
        <taxon>Tracheophyta</taxon>
        <taxon>Spermatophyta</taxon>
        <taxon>Magnoliopsida</taxon>
        <taxon>eudicotyledons</taxon>
        <taxon>Gunneridae</taxon>
        <taxon>Pentapetalae</taxon>
        <taxon>rosids</taxon>
        <taxon>fabids</taxon>
        <taxon>Fabales</taxon>
        <taxon>Fabaceae</taxon>
        <taxon>Papilionoideae</taxon>
        <taxon>50 kb inversion clade</taxon>
        <taxon>NPAAA clade</taxon>
        <taxon>Hologalegina</taxon>
        <taxon>IRL clade</taxon>
        <taxon>Trifolieae</taxon>
        <taxon>Trifolium</taxon>
    </lineage>
</organism>
<evidence type="ECO:0000313" key="2">
    <source>
        <dbReference type="Proteomes" id="UP000265520"/>
    </source>
</evidence>
<dbReference type="EMBL" id="LXQA010697679">
    <property type="protein sequence ID" value="MCI66557.1"/>
    <property type="molecule type" value="Genomic_DNA"/>
</dbReference>
<dbReference type="Proteomes" id="UP000265520">
    <property type="component" value="Unassembled WGS sequence"/>
</dbReference>
<sequence>VNGLIVRRRLVITILSMFFDDGD</sequence>
<proteinExistence type="predicted"/>
<reference evidence="1 2" key="1">
    <citation type="journal article" date="2018" name="Front. Plant Sci.">
        <title>Red Clover (Trifolium pratense) and Zigzag Clover (T. medium) - A Picture of Genomic Similarities and Differences.</title>
        <authorList>
            <person name="Dluhosova J."/>
            <person name="Istvanek J."/>
            <person name="Nedelnik J."/>
            <person name="Repkova J."/>
        </authorList>
    </citation>
    <scope>NUCLEOTIDE SEQUENCE [LARGE SCALE GENOMIC DNA]</scope>
    <source>
        <strain evidence="2">cv. 10/8</strain>
        <tissue evidence="1">Leaf</tissue>
    </source>
</reference>
<protein>
    <submittedName>
        <fullName evidence="1">Uncharacterized protein</fullName>
    </submittedName>
</protein>
<feature type="non-terminal residue" evidence="1">
    <location>
        <position position="1"/>
    </location>
</feature>
<comment type="caution">
    <text evidence="1">The sequence shown here is derived from an EMBL/GenBank/DDBJ whole genome shotgun (WGS) entry which is preliminary data.</text>
</comment>
<keyword evidence="2" id="KW-1185">Reference proteome</keyword>
<name>A0A392U1D1_9FABA</name>
<accession>A0A392U1D1</accession>
<evidence type="ECO:0000313" key="1">
    <source>
        <dbReference type="EMBL" id="MCI66557.1"/>
    </source>
</evidence>